<dbReference type="EMBL" id="JAVHJL010000006">
    <property type="protein sequence ID" value="KAK6502074.1"/>
    <property type="molecule type" value="Genomic_DNA"/>
</dbReference>
<comment type="caution">
    <text evidence="2">The sequence shown here is derived from an EMBL/GenBank/DDBJ whole genome shotgun (WGS) entry which is preliminary data.</text>
</comment>
<evidence type="ECO:0000256" key="1">
    <source>
        <dbReference type="SAM" id="MobiDB-lite"/>
    </source>
</evidence>
<evidence type="ECO:0000313" key="2">
    <source>
        <dbReference type="EMBL" id="KAK6502074.1"/>
    </source>
</evidence>
<feature type="region of interest" description="Disordered" evidence="1">
    <location>
        <begin position="1"/>
        <end position="23"/>
    </location>
</feature>
<organism evidence="2 3">
    <name type="scientific">Arthrobotrys musiformis</name>
    <dbReference type="NCBI Taxonomy" id="47236"/>
    <lineage>
        <taxon>Eukaryota</taxon>
        <taxon>Fungi</taxon>
        <taxon>Dikarya</taxon>
        <taxon>Ascomycota</taxon>
        <taxon>Pezizomycotina</taxon>
        <taxon>Orbiliomycetes</taxon>
        <taxon>Orbiliales</taxon>
        <taxon>Orbiliaceae</taxon>
        <taxon>Arthrobotrys</taxon>
    </lineage>
</organism>
<keyword evidence="3" id="KW-1185">Reference proteome</keyword>
<accession>A0AAV9W6H4</accession>
<evidence type="ECO:0000313" key="3">
    <source>
        <dbReference type="Proteomes" id="UP001370758"/>
    </source>
</evidence>
<name>A0AAV9W6H4_9PEZI</name>
<reference evidence="2 3" key="1">
    <citation type="submission" date="2023-08" db="EMBL/GenBank/DDBJ databases">
        <authorList>
            <person name="Palmer J.M."/>
        </authorList>
    </citation>
    <scope>NUCLEOTIDE SEQUENCE [LARGE SCALE GENOMIC DNA]</scope>
    <source>
        <strain evidence="2 3">TWF481</strain>
    </source>
</reference>
<dbReference type="AlphaFoldDB" id="A0AAV9W6H4"/>
<dbReference type="Proteomes" id="UP001370758">
    <property type="component" value="Unassembled WGS sequence"/>
</dbReference>
<protein>
    <recommendedName>
        <fullName evidence="4">BTB domain-containing protein</fullName>
    </recommendedName>
</protein>
<evidence type="ECO:0008006" key="4">
    <source>
        <dbReference type="Google" id="ProtNLM"/>
    </source>
</evidence>
<sequence length="302" mass="34247">MRPKKCMTRKGKGNNARRRKEKAARRVEMGGVLHGTGLETKQLVPDLSQGTKTHSRRPESVRKTYVGYFYWDARTVEANKDRGSERLQGESDFWDFLLPDPTLLIEFDVVGGFVYLGEEEVVVIAIDDDADFAVEVAEDGYTFGYLVSKHVLIRSSAVIKTMIESKRGDATTILLIGDTDAMNIVLRIIHFHSVDDVFCLTFDEVKQAALLSDKYKWHNVLRPFSRAWLKRCAQEALEPGFEDRLCVTNVFDCDESVEDLLLVLSEQCEKLSPEGEFVERKGVRLSTALWPKSHIAKIANAR</sequence>
<gene>
    <name evidence="2" type="ORF">TWF481_009885</name>
</gene>
<proteinExistence type="predicted"/>